<gene>
    <name evidence="1" type="ORF">PSM36_0152</name>
</gene>
<organism evidence="1 2">
    <name type="scientific">Proteiniphilum saccharofermentans</name>
    <dbReference type="NCBI Taxonomy" id="1642647"/>
    <lineage>
        <taxon>Bacteria</taxon>
        <taxon>Pseudomonadati</taxon>
        <taxon>Bacteroidota</taxon>
        <taxon>Bacteroidia</taxon>
        <taxon>Bacteroidales</taxon>
        <taxon>Dysgonomonadaceae</taxon>
        <taxon>Proteiniphilum</taxon>
    </lineage>
</organism>
<protein>
    <submittedName>
        <fullName evidence="1">Uncharacterized protein</fullName>
    </submittedName>
</protein>
<dbReference type="KEGG" id="psac:PSM36_0152"/>
<sequence length="35" mass="4070">MSELNAWQVSFFMKRKDEVAKQVADRIIQSIAIES</sequence>
<dbReference type="STRING" id="1642647.PSM36_0152"/>
<evidence type="ECO:0000313" key="1">
    <source>
        <dbReference type="EMBL" id="SCD18988.1"/>
    </source>
</evidence>
<dbReference type="Proteomes" id="UP000187464">
    <property type="component" value="Chromosome I"/>
</dbReference>
<reference evidence="1 2" key="1">
    <citation type="submission" date="2016-08" db="EMBL/GenBank/DDBJ databases">
        <authorList>
            <person name="Seilhamer J.J."/>
        </authorList>
    </citation>
    <scope>NUCLEOTIDE SEQUENCE [LARGE SCALE GENOMIC DNA]</scope>
    <source>
        <strain evidence="1">M3/6</strain>
    </source>
</reference>
<dbReference type="AlphaFoldDB" id="A0A1R3T1A4"/>
<keyword evidence="2" id="KW-1185">Reference proteome</keyword>
<proteinExistence type="predicted"/>
<evidence type="ECO:0000313" key="2">
    <source>
        <dbReference type="Proteomes" id="UP000187464"/>
    </source>
</evidence>
<dbReference type="EMBL" id="LT605205">
    <property type="protein sequence ID" value="SCD18988.1"/>
    <property type="molecule type" value="Genomic_DNA"/>
</dbReference>
<name>A0A1R3T1A4_9BACT</name>
<accession>A0A1R3T1A4</accession>